<protein>
    <submittedName>
        <fullName evidence="3">Uncharacterized protein</fullName>
    </submittedName>
</protein>
<organism evidence="3 4">
    <name type="scientific">Paracoccus alcaliphilus</name>
    <dbReference type="NCBI Taxonomy" id="34002"/>
    <lineage>
        <taxon>Bacteria</taxon>
        <taxon>Pseudomonadati</taxon>
        <taxon>Pseudomonadota</taxon>
        <taxon>Alphaproteobacteria</taxon>
        <taxon>Rhodobacterales</taxon>
        <taxon>Paracoccaceae</taxon>
        <taxon>Paracoccus</taxon>
    </lineage>
</organism>
<proteinExistence type="predicted"/>
<gene>
    <name evidence="3" type="ORF">SAMN04489859_102040</name>
</gene>
<feature type="region of interest" description="Disordered" evidence="1">
    <location>
        <begin position="1"/>
        <end position="29"/>
    </location>
</feature>
<evidence type="ECO:0000256" key="2">
    <source>
        <dbReference type="SAM" id="Phobius"/>
    </source>
</evidence>
<evidence type="ECO:0000313" key="4">
    <source>
        <dbReference type="Proteomes" id="UP000199054"/>
    </source>
</evidence>
<keyword evidence="2" id="KW-1133">Transmembrane helix</keyword>
<dbReference type="STRING" id="34002.SAMN04489859_102040"/>
<keyword evidence="2" id="KW-0812">Transmembrane</keyword>
<feature type="compositionally biased region" description="Basic and acidic residues" evidence="1">
    <location>
        <begin position="1"/>
        <end position="21"/>
    </location>
</feature>
<name>A0A1H8K4B9_9RHOB</name>
<sequence length="59" mass="6828">MPRRIEATNHFQYHDPRENRAHPGAQYPEQDTNRGHIALGLTIVAMILGWGAFFLWVLL</sequence>
<evidence type="ECO:0000313" key="3">
    <source>
        <dbReference type="EMBL" id="SEN87611.1"/>
    </source>
</evidence>
<dbReference type="AlphaFoldDB" id="A0A1H8K4B9"/>
<evidence type="ECO:0000256" key="1">
    <source>
        <dbReference type="SAM" id="MobiDB-lite"/>
    </source>
</evidence>
<dbReference type="RefSeq" id="WP_090613501.1">
    <property type="nucleotide sequence ID" value="NZ_CP067124.1"/>
</dbReference>
<dbReference type="Proteomes" id="UP000199054">
    <property type="component" value="Unassembled WGS sequence"/>
</dbReference>
<keyword evidence="2" id="KW-0472">Membrane</keyword>
<reference evidence="3 4" key="1">
    <citation type="submission" date="2016-10" db="EMBL/GenBank/DDBJ databases">
        <authorList>
            <person name="de Groot N.N."/>
        </authorList>
    </citation>
    <scope>NUCLEOTIDE SEQUENCE [LARGE SCALE GENOMIC DNA]</scope>
    <source>
        <strain evidence="3 4">DSM 8512</strain>
    </source>
</reference>
<keyword evidence="4" id="KW-1185">Reference proteome</keyword>
<accession>A0A1H8K4B9</accession>
<dbReference type="EMBL" id="FODE01000020">
    <property type="protein sequence ID" value="SEN87611.1"/>
    <property type="molecule type" value="Genomic_DNA"/>
</dbReference>
<feature type="transmembrane region" description="Helical" evidence="2">
    <location>
        <begin position="37"/>
        <end position="58"/>
    </location>
</feature>